<name>A0AAV4QMA2_CAEEX</name>
<dbReference type="Proteomes" id="UP001054945">
    <property type="component" value="Unassembled WGS sequence"/>
</dbReference>
<evidence type="ECO:0000313" key="1">
    <source>
        <dbReference type="EMBL" id="GIY10315.1"/>
    </source>
</evidence>
<reference evidence="1 2" key="1">
    <citation type="submission" date="2021-06" db="EMBL/GenBank/DDBJ databases">
        <title>Caerostris extrusa draft genome.</title>
        <authorList>
            <person name="Kono N."/>
            <person name="Arakawa K."/>
        </authorList>
    </citation>
    <scope>NUCLEOTIDE SEQUENCE [LARGE SCALE GENOMIC DNA]</scope>
</reference>
<evidence type="ECO:0000313" key="2">
    <source>
        <dbReference type="Proteomes" id="UP001054945"/>
    </source>
</evidence>
<keyword evidence="2" id="KW-1185">Reference proteome</keyword>
<dbReference type="EMBL" id="BPLR01006506">
    <property type="protein sequence ID" value="GIY10315.1"/>
    <property type="molecule type" value="Genomic_DNA"/>
</dbReference>
<accession>A0AAV4QMA2</accession>
<dbReference type="AlphaFoldDB" id="A0AAV4QMA2"/>
<proteinExistence type="predicted"/>
<protein>
    <submittedName>
        <fullName evidence="1">Uncharacterized protein</fullName>
    </submittedName>
</protein>
<organism evidence="1 2">
    <name type="scientific">Caerostris extrusa</name>
    <name type="common">Bark spider</name>
    <name type="synonym">Caerostris bankana</name>
    <dbReference type="NCBI Taxonomy" id="172846"/>
    <lineage>
        <taxon>Eukaryota</taxon>
        <taxon>Metazoa</taxon>
        <taxon>Ecdysozoa</taxon>
        <taxon>Arthropoda</taxon>
        <taxon>Chelicerata</taxon>
        <taxon>Arachnida</taxon>
        <taxon>Araneae</taxon>
        <taxon>Araneomorphae</taxon>
        <taxon>Entelegynae</taxon>
        <taxon>Araneoidea</taxon>
        <taxon>Araneidae</taxon>
        <taxon>Caerostris</taxon>
    </lineage>
</organism>
<sequence>MNCFKSEALTRGHSNEDSTIYKEPSALPHILDLHGQPVLLQSSRRNLCTYHVYHSSKCWDFRVPDIELSFPQFQRRCPLVRSRLPSSSVSWLRKIAFTPKLETSIQHKSQRVRLEFPLNAVGETCGHRKCLFLMIHGILFKSKLLYRHSLYDDGKLH</sequence>
<comment type="caution">
    <text evidence="1">The sequence shown here is derived from an EMBL/GenBank/DDBJ whole genome shotgun (WGS) entry which is preliminary data.</text>
</comment>
<gene>
    <name evidence="1" type="ORF">CEXT_649041</name>
</gene>